<evidence type="ECO:0000256" key="10">
    <source>
        <dbReference type="SAM" id="Phobius"/>
    </source>
</evidence>
<feature type="transmembrane region" description="Helical" evidence="10">
    <location>
        <begin position="338"/>
        <end position="358"/>
    </location>
</feature>
<dbReference type="InterPro" id="IPR001611">
    <property type="entry name" value="Leu-rich_rpt"/>
</dbReference>
<dbReference type="SUPFAM" id="SSF52058">
    <property type="entry name" value="L domain-like"/>
    <property type="match status" value="1"/>
</dbReference>
<evidence type="ECO:0000256" key="9">
    <source>
        <dbReference type="ARBA" id="ARBA00023180"/>
    </source>
</evidence>
<dbReference type="PANTHER" id="PTHR27000">
    <property type="entry name" value="LEUCINE-RICH REPEAT RECEPTOR-LIKE PROTEIN KINASE FAMILY PROTEIN-RELATED"/>
    <property type="match status" value="1"/>
</dbReference>
<keyword evidence="12" id="KW-1185">Reference proteome</keyword>
<evidence type="ECO:0000256" key="8">
    <source>
        <dbReference type="ARBA" id="ARBA00023170"/>
    </source>
</evidence>
<comment type="subcellular location">
    <subcellularLocation>
        <location evidence="1">Membrane</location>
        <topology evidence="1">Single-pass membrane protein</topology>
    </subcellularLocation>
</comment>
<dbReference type="AlphaFoldDB" id="A0AAD5XZ21"/>
<evidence type="ECO:0000256" key="5">
    <source>
        <dbReference type="ARBA" id="ARBA00022737"/>
    </source>
</evidence>
<feature type="transmembrane region" description="Helical" evidence="10">
    <location>
        <begin position="700"/>
        <end position="723"/>
    </location>
</feature>
<keyword evidence="4" id="KW-0732">Signal</keyword>
<comment type="caution">
    <text evidence="11">The sequence shown here is derived from an EMBL/GenBank/DDBJ whole genome shotgun (WGS) entry which is preliminary data.</text>
</comment>
<evidence type="ECO:0000256" key="7">
    <source>
        <dbReference type="ARBA" id="ARBA00023136"/>
    </source>
</evidence>
<keyword evidence="3 10" id="KW-0812">Transmembrane</keyword>
<sequence>MGRVDSLILTNKINLSQGIPLEIGNLVFLKTFAVNNTIKFPPNGIPANVFSNLVNMEVLDLSANYVFGSISHSIDFSKLKNLKVLNLAKNHFDDNLNFILKNLTNLVNIDLSENKFYFDDFNTAFSHMRSLEVLTMANGVLNKSPQALPLTLHLSLSLKTLDLWFCFNSLSTLPSNLKEYVNLQSLTLNGNNLYGSLDSLANLPSLQVLQIGSNHFEGDIPKFIVDLSLTSLDLSFNNFKTLPSNIAKLGLIEHLNLASNNIEHDLSFINSFNNLKTLRLSNNSFYGKVPSISQSRELEVCNVLNSGKSVCREPETFIPTNCLSWYGLQPCYTLSVDAGIGIALLAVVFASFIIYASYKLKKWVLKKYGSLRNHCNQKAAGTALDEMEAGRLKARNSFTKIKTLAKNKKKKYFSPRYDYDNCKIPILRFFMRIFLTLISLGYVVFLFESTMHPSRFMEDIKHETFYSAHTYVDENNSISHMGSSNIPIAVFNLNYELSPKSNAKPHCTYFKKGQKYFCHNNPNWYYQSNVFATRRYSNFSQSDLLLREESNFNPNYFLLGSVFEKLYEKTGEDDVGASVEAIHIKLNEEENPFIGGTVGLGHIFNLGFNTQEEIKSAELHKNLYTAHIVPNLTNIVKFQLTVFRKLDFTSGFLGEWDSIYRDIYVYQVFVEHQKSIRNDTTIILLPLQENAMIVSEERRFTIITVVARILTFFTSLLTFYWFLFGRGPFRPWGYIQEKFGLIRKVATKRKTKKGRNLIDWDLRLFLKMNNLTEKKNEKSNLNDQSSLEGIDLDSLNDSNVDSINVDQSDGKVQTIPKEKQQDYLESKSYLL</sequence>
<keyword evidence="8" id="KW-0675">Receptor</keyword>
<dbReference type="PANTHER" id="PTHR27000:SF642">
    <property type="entry name" value="INACTIVE LEUCINE-RICH REPEAT RECEPTOR KINASE XIAO-RELATED"/>
    <property type="match status" value="1"/>
</dbReference>
<dbReference type="Proteomes" id="UP001211065">
    <property type="component" value="Unassembled WGS sequence"/>
</dbReference>
<protein>
    <submittedName>
        <fullName evidence="11">Uncharacterized protein</fullName>
    </submittedName>
</protein>
<dbReference type="Pfam" id="PF00560">
    <property type="entry name" value="LRR_1"/>
    <property type="match status" value="2"/>
</dbReference>
<dbReference type="GO" id="GO:0016020">
    <property type="term" value="C:membrane"/>
    <property type="evidence" value="ECO:0007669"/>
    <property type="project" value="UniProtKB-SubCell"/>
</dbReference>
<keyword evidence="2" id="KW-0433">Leucine-rich repeat</keyword>
<organism evidence="11 12">
    <name type="scientific">Clydaea vesicula</name>
    <dbReference type="NCBI Taxonomy" id="447962"/>
    <lineage>
        <taxon>Eukaryota</taxon>
        <taxon>Fungi</taxon>
        <taxon>Fungi incertae sedis</taxon>
        <taxon>Chytridiomycota</taxon>
        <taxon>Chytridiomycota incertae sedis</taxon>
        <taxon>Chytridiomycetes</taxon>
        <taxon>Lobulomycetales</taxon>
        <taxon>Lobulomycetaceae</taxon>
        <taxon>Clydaea</taxon>
    </lineage>
</organism>
<evidence type="ECO:0000256" key="2">
    <source>
        <dbReference type="ARBA" id="ARBA00022614"/>
    </source>
</evidence>
<evidence type="ECO:0000256" key="1">
    <source>
        <dbReference type="ARBA" id="ARBA00004167"/>
    </source>
</evidence>
<evidence type="ECO:0000313" key="12">
    <source>
        <dbReference type="Proteomes" id="UP001211065"/>
    </source>
</evidence>
<keyword evidence="5" id="KW-0677">Repeat</keyword>
<feature type="transmembrane region" description="Helical" evidence="10">
    <location>
        <begin position="429"/>
        <end position="447"/>
    </location>
</feature>
<evidence type="ECO:0000256" key="3">
    <source>
        <dbReference type="ARBA" id="ARBA00022692"/>
    </source>
</evidence>
<keyword evidence="9" id="KW-0325">Glycoprotein</keyword>
<keyword evidence="7 10" id="KW-0472">Membrane</keyword>
<name>A0AAD5XZ21_9FUNG</name>
<proteinExistence type="predicted"/>
<keyword evidence="6 10" id="KW-1133">Transmembrane helix</keyword>
<accession>A0AAD5XZ21</accession>
<dbReference type="EMBL" id="JADGJW010000562">
    <property type="protein sequence ID" value="KAJ3215187.1"/>
    <property type="molecule type" value="Genomic_DNA"/>
</dbReference>
<evidence type="ECO:0000313" key="11">
    <source>
        <dbReference type="EMBL" id="KAJ3215187.1"/>
    </source>
</evidence>
<dbReference type="Gene3D" id="3.80.10.10">
    <property type="entry name" value="Ribonuclease Inhibitor"/>
    <property type="match status" value="1"/>
</dbReference>
<dbReference type="PROSITE" id="PS51450">
    <property type="entry name" value="LRR"/>
    <property type="match status" value="2"/>
</dbReference>
<evidence type="ECO:0000256" key="6">
    <source>
        <dbReference type="ARBA" id="ARBA00022989"/>
    </source>
</evidence>
<gene>
    <name evidence="11" type="ORF">HK099_006488</name>
</gene>
<reference evidence="11" key="1">
    <citation type="submission" date="2020-05" db="EMBL/GenBank/DDBJ databases">
        <title>Phylogenomic resolution of chytrid fungi.</title>
        <authorList>
            <person name="Stajich J.E."/>
            <person name="Amses K."/>
            <person name="Simmons R."/>
            <person name="Seto K."/>
            <person name="Myers J."/>
            <person name="Bonds A."/>
            <person name="Quandt C.A."/>
            <person name="Barry K."/>
            <person name="Liu P."/>
            <person name="Grigoriev I."/>
            <person name="Longcore J.E."/>
            <person name="James T.Y."/>
        </authorList>
    </citation>
    <scope>NUCLEOTIDE SEQUENCE</scope>
    <source>
        <strain evidence="11">JEL0476</strain>
    </source>
</reference>
<dbReference type="InterPro" id="IPR032675">
    <property type="entry name" value="LRR_dom_sf"/>
</dbReference>
<evidence type="ECO:0000256" key="4">
    <source>
        <dbReference type="ARBA" id="ARBA00022729"/>
    </source>
</evidence>